<dbReference type="PANTHER" id="PTHR21236:SF1">
    <property type="entry name" value="PROTEIN YIPF6"/>
    <property type="match status" value="1"/>
</dbReference>
<feature type="region of interest" description="Disordered" evidence="7">
    <location>
        <begin position="1"/>
        <end position="43"/>
    </location>
</feature>
<keyword evidence="10" id="KW-1185">Reference proteome</keyword>
<feature type="transmembrane region" description="Helical" evidence="6">
    <location>
        <begin position="201"/>
        <end position="218"/>
    </location>
</feature>
<dbReference type="EMBL" id="CAKXYY010000015">
    <property type="protein sequence ID" value="CAH2354253.1"/>
    <property type="molecule type" value="Genomic_DNA"/>
</dbReference>
<evidence type="ECO:0000256" key="4">
    <source>
        <dbReference type="ARBA" id="ARBA00022989"/>
    </source>
</evidence>
<dbReference type="Proteomes" id="UP000837801">
    <property type="component" value="Unassembled WGS sequence"/>
</dbReference>
<feature type="region of interest" description="Disordered" evidence="7">
    <location>
        <begin position="148"/>
        <end position="167"/>
    </location>
</feature>
<feature type="region of interest" description="Disordered" evidence="7">
    <location>
        <begin position="70"/>
        <end position="92"/>
    </location>
</feature>
<feature type="transmembrane region" description="Helical" evidence="6">
    <location>
        <begin position="230"/>
        <end position="249"/>
    </location>
</feature>
<evidence type="ECO:0000259" key="8">
    <source>
        <dbReference type="Pfam" id="PF04893"/>
    </source>
</evidence>
<keyword evidence="5 6" id="KW-0472">Membrane</keyword>
<comment type="subcellular location">
    <subcellularLocation>
        <location evidence="6">Golgi apparatus membrane</location>
        <topology evidence="6">Multi-pass membrane protein</topology>
    </subcellularLocation>
    <subcellularLocation>
        <location evidence="1">Membrane</location>
        <topology evidence="1">Multi-pass membrane protein</topology>
    </subcellularLocation>
</comment>
<evidence type="ECO:0000313" key="10">
    <source>
        <dbReference type="Proteomes" id="UP000837801"/>
    </source>
</evidence>
<accession>A0A9P0QSS2</accession>
<evidence type="ECO:0000313" key="9">
    <source>
        <dbReference type="EMBL" id="CAH2354253.1"/>
    </source>
</evidence>
<dbReference type="Pfam" id="PF04893">
    <property type="entry name" value="Yip1"/>
    <property type="match status" value="1"/>
</dbReference>
<name>A0A9P0QSS2_9ASCO</name>
<feature type="domain" description="Yip1" evidence="8">
    <location>
        <begin position="190"/>
        <end position="332"/>
    </location>
</feature>
<evidence type="ECO:0000256" key="5">
    <source>
        <dbReference type="ARBA" id="ARBA00023136"/>
    </source>
</evidence>
<evidence type="ECO:0000256" key="2">
    <source>
        <dbReference type="ARBA" id="ARBA00010596"/>
    </source>
</evidence>
<dbReference type="GO" id="GO:0005802">
    <property type="term" value="C:trans-Golgi network"/>
    <property type="evidence" value="ECO:0007669"/>
    <property type="project" value="TreeGrafter"/>
</dbReference>
<feature type="transmembrane region" description="Helical" evidence="6">
    <location>
        <begin position="255"/>
        <end position="280"/>
    </location>
</feature>
<evidence type="ECO:0000256" key="6">
    <source>
        <dbReference type="RuleBase" id="RU361264"/>
    </source>
</evidence>
<dbReference type="GO" id="GO:0000139">
    <property type="term" value="C:Golgi membrane"/>
    <property type="evidence" value="ECO:0007669"/>
    <property type="project" value="UniProtKB-SubCell"/>
</dbReference>
<dbReference type="InterPro" id="IPR045231">
    <property type="entry name" value="Yip1/4-like"/>
</dbReference>
<evidence type="ECO:0000256" key="3">
    <source>
        <dbReference type="ARBA" id="ARBA00022692"/>
    </source>
</evidence>
<dbReference type="AlphaFoldDB" id="A0A9P0QSS2"/>
<keyword evidence="4 6" id="KW-1133">Transmembrane helix</keyword>
<feature type="transmembrane region" description="Helical" evidence="6">
    <location>
        <begin position="287"/>
        <end position="305"/>
    </location>
</feature>
<feature type="compositionally biased region" description="Low complexity" evidence="7">
    <location>
        <begin position="31"/>
        <end position="43"/>
    </location>
</feature>
<dbReference type="PANTHER" id="PTHR21236">
    <property type="entry name" value="GOLGI MEMBRANE PROTEIN YIP1"/>
    <property type="match status" value="1"/>
</dbReference>
<evidence type="ECO:0000256" key="1">
    <source>
        <dbReference type="ARBA" id="ARBA00004141"/>
    </source>
</evidence>
<feature type="transmembrane region" description="Helical" evidence="6">
    <location>
        <begin position="317"/>
        <end position="335"/>
    </location>
</feature>
<comment type="similarity">
    <text evidence="2 6">Belongs to the YIP1 family.</text>
</comment>
<evidence type="ECO:0000256" key="7">
    <source>
        <dbReference type="SAM" id="MobiDB-lite"/>
    </source>
</evidence>
<sequence>MSNNSSSNLNSNTNSQYIQPDTEEVPINSKPAENAAPSSSGNGAAGGASSFFTSFTTPKVDLSSAFKPFAQNASTGNNKVKERQYTGGDTLDEPVWHTLRRDLAQIGKRVAIVVWPIQLQSLASKQQSRLIDFAQSNGVQIPDSILNSRMRPAGRNNNSNGSNNFDEDDFEINDEDEDEEANVAFEDTTAALIKNNLDWDLWGPLIFSLVYSVSLGLASPNSQTNQVFSGTFSFIWLFSLAIGLNIQLLGGNISFMSAISASGYSLFPIVVGSLLCSLIIKWKLIRLAMMVVLCAWSIYSGVLSLKCSGVLPGRVLLAIYPIGLMYAVLGWLCVIT</sequence>
<organism evidence="9 10">
    <name type="scientific">[Candida] railenensis</name>
    <dbReference type="NCBI Taxonomy" id="45579"/>
    <lineage>
        <taxon>Eukaryota</taxon>
        <taxon>Fungi</taxon>
        <taxon>Dikarya</taxon>
        <taxon>Ascomycota</taxon>
        <taxon>Saccharomycotina</taxon>
        <taxon>Pichiomycetes</taxon>
        <taxon>Debaryomycetaceae</taxon>
        <taxon>Kurtzmaniella</taxon>
    </lineage>
</organism>
<keyword evidence="3 6" id="KW-0812">Transmembrane</keyword>
<dbReference type="GO" id="GO:0006888">
    <property type="term" value="P:endoplasmic reticulum to Golgi vesicle-mediated transport"/>
    <property type="evidence" value="ECO:0007669"/>
    <property type="project" value="InterPro"/>
</dbReference>
<comment type="caution">
    <text evidence="9">The sequence shown here is derived from an EMBL/GenBank/DDBJ whole genome shotgun (WGS) entry which is preliminary data.</text>
</comment>
<reference evidence="9" key="1">
    <citation type="submission" date="2022-03" db="EMBL/GenBank/DDBJ databases">
        <authorList>
            <person name="Legras J.-L."/>
            <person name="Devillers H."/>
            <person name="Grondin C."/>
        </authorList>
    </citation>
    <scope>NUCLEOTIDE SEQUENCE</scope>
    <source>
        <strain evidence="9">CLIB 1423</strain>
    </source>
</reference>
<feature type="compositionally biased region" description="Low complexity" evidence="7">
    <location>
        <begin position="1"/>
        <end position="15"/>
    </location>
</feature>
<gene>
    <name evidence="9" type="ORF">CLIB1423_15S02014</name>
</gene>
<protein>
    <recommendedName>
        <fullName evidence="6">Protein YIP</fullName>
    </recommendedName>
</protein>
<proteinExistence type="inferred from homology"/>
<dbReference type="InterPro" id="IPR006977">
    <property type="entry name" value="Yip1_dom"/>
</dbReference>
<dbReference type="OrthoDB" id="411251at2759"/>